<name>A0ABV3EUF1_9ACTN</name>
<evidence type="ECO:0000256" key="2">
    <source>
        <dbReference type="SAM" id="MobiDB-lite"/>
    </source>
</evidence>
<feature type="compositionally biased region" description="Low complexity" evidence="2">
    <location>
        <begin position="333"/>
        <end position="342"/>
    </location>
</feature>
<dbReference type="PANTHER" id="PTHR32097">
    <property type="entry name" value="CAMP-BINDING PROTEIN 1-RELATED"/>
    <property type="match status" value="1"/>
</dbReference>
<evidence type="ECO:0000313" key="5">
    <source>
        <dbReference type="Proteomes" id="UP001551584"/>
    </source>
</evidence>
<evidence type="ECO:0000256" key="1">
    <source>
        <dbReference type="ARBA" id="ARBA00008775"/>
    </source>
</evidence>
<evidence type="ECO:0000259" key="3">
    <source>
        <dbReference type="Pfam" id="PF02342"/>
    </source>
</evidence>
<feature type="region of interest" description="Disordered" evidence="2">
    <location>
        <begin position="264"/>
        <end position="342"/>
    </location>
</feature>
<feature type="domain" description="TerD" evidence="3">
    <location>
        <begin position="65"/>
        <end position="163"/>
    </location>
</feature>
<dbReference type="Pfam" id="PF02342">
    <property type="entry name" value="TerD"/>
    <property type="match status" value="1"/>
</dbReference>
<dbReference type="InterPro" id="IPR027417">
    <property type="entry name" value="P-loop_NTPase"/>
</dbReference>
<proteinExistence type="inferred from homology"/>
<keyword evidence="5" id="KW-1185">Reference proteome</keyword>
<dbReference type="Gene3D" id="3.40.50.300">
    <property type="entry name" value="P-loop containing nucleotide triphosphate hydrolases"/>
    <property type="match status" value="1"/>
</dbReference>
<sequence>MTAELVRGQNHPLTEARPEVRVSAGRPVTVGAFLADGEGRLVGTEGVLLPGGAAGPPGVGLPGPADGGEHRVTVDLAALPETVHRVGVVLALPAGQRFGGGPAPFTAVVAHGASGPPLASYTITGLDSESAVVALELYRRQGAWKVRAVGQGYAAGLEALLADHGLTPAEARRLAAAASVGDRFPASPAAPAGGTAVTGAAAASGALTAPRPAAPDGAGTPAAAPAGPGAAPVSGVGAVAPGPPADGSGAPAVVSAGPVAPGAGTAGGGIGHRHRDRAAGVAGSAPGGSGHADPGVPAGTSSGGASVPPPGAPAGQPVDYRHPRRREAPPAGPAEAAAPVAGDAAGWSMEERLYNQVWGMFEDLARAVAAHRSAVEFADGRMDQELDGVLGDYRARADGTVDRARREARARREELVARAQQVLDQQLAQLRAESEVVEPALPPAYARWESPVWSAYRAPGEQPLAVRLGDLSLPESGALRIPLLLRLPLERGLWIDGGRGRSADSLLVTPEERRRLALDMAVALATRLLAAHPPGDFTVEVIDAAGAGARSLAPLSRGGVLTGPPAVGPGAVSGLLARLAGHVDLVQMAVRAGAPESLPPGTDLSQRLLIVHDFPHAFDDRAVTALRYLADEGPRAGVHLLLVADREDAAGFGALLDPLWRSLLRLTPVPEDHLADPWVCHAWTYEPSLPPRDGGTVEGVLDRVAAAHRR</sequence>
<feature type="region of interest" description="Disordered" evidence="2">
    <location>
        <begin position="211"/>
        <end position="244"/>
    </location>
</feature>
<dbReference type="CDD" id="cd06974">
    <property type="entry name" value="TerD_like"/>
    <property type="match status" value="1"/>
</dbReference>
<dbReference type="Proteomes" id="UP001551584">
    <property type="component" value="Unassembled WGS sequence"/>
</dbReference>
<dbReference type="InterPro" id="IPR003325">
    <property type="entry name" value="TerD"/>
</dbReference>
<dbReference type="PANTHER" id="PTHR32097:SF4">
    <property type="entry name" value="GENERAL STRESS PROTEIN 16U"/>
    <property type="match status" value="1"/>
</dbReference>
<dbReference type="EMBL" id="JBEZNA010000055">
    <property type="protein sequence ID" value="MEU9579785.1"/>
    <property type="molecule type" value="Genomic_DNA"/>
</dbReference>
<protein>
    <submittedName>
        <fullName evidence="4">TerD family protein</fullName>
    </submittedName>
</protein>
<comment type="similarity">
    <text evidence="1">Belongs to the CAPAB/TerDEXZ family.</text>
</comment>
<dbReference type="RefSeq" id="WP_359275013.1">
    <property type="nucleotide sequence ID" value="NZ_JBEZNA010000055.1"/>
</dbReference>
<dbReference type="InterPro" id="IPR051324">
    <property type="entry name" value="Stress/Tellurium_Resist"/>
</dbReference>
<feature type="compositionally biased region" description="Low complexity" evidence="2">
    <location>
        <begin position="291"/>
        <end position="306"/>
    </location>
</feature>
<evidence type="ECO:0000313" key="4">
    <source>
        <dbReference type="EMBL" id="MEU9579785.1"/>
    </source>
</evidence>
<organism evidence="4 5">
    <name type="scientific">Streptomyces chilikensis</name>
    <dbReference type="NCBI Taxonomy" id="1194079"/>
    <lineage>
        <taxon>Bacteria</taxon>
        <taxon>Bacillati</taxon>
        <taxon>Actinomycetota</taxon>
        <taxon>Actinomycetes</taxon>
        <taxon>Kitasatosporales</taxon>
        <taxon>Streptomycetaceae</taxon>
        <taxon>Streptomyces</taxon>
    </lineage>
</organism>
<gene>
    <name evidence="4" type="ORF">AB0D95_21350</name>
</gene>
<reference evidence="4 5" key="1">
    <citation type="submission" date="2024-06" db="EMBL/GenBank/DDBJ databases">
        <title>The Natural Products Discovery Center: Release of the First 8490 Sequenced Strains for Exploring Actinobacteria Biosynthetic Diversity.</title>
        <authorList>
            <person name="Kalkreuter E."/>
            <person name="Kautsar S.A."/>
            <person name="Yang D."/>
            <person name="Bader C.D."/>
            <person name="Teijaro C.N."/>
            <person name="Fluegel L."/>
            <person name="Davis C.M."/>
            <person name="Simpson J.R."/>
            <person name="Lauterbach L."/>
            <person name="Steele A.D."/>
            <person name="Gui C."/>
            <person name="Meng S."/>
            <person name="Li G."/>
            <person name="Viehrig K."/>
            <person name="Ye F."/>
            <person name="Su P."/>
            <person name="Kiefer A.F."/>
            <person name="Nichols A."/>
            <person name="Cepeda A.J."/>
            <person name="Yan W."/>
            <person name="Fan B."/>
            <person name="Jiang Y."/>
            <person name="Adhikari A."/>
            <person name="Zheng C.-J."/>
            <person name="Schuster L."/>
            <person name="Cowan T.M."/>
            <person name="Smanski M.J."/>
            <person name="Chevrette M.G."/>
            <person name="De Carvalho L.P.S."/>
            <person name="Shen B."/>
        </authorList>
    </citation>
    <scope>NUCLEOTIDE SEQUENCE [LARGE SCALE GENOMIC DNA]</scope>
    <source>
        <strain evidence="4 5">NPDC048117</strain>
    </source>
</reference>
<dbReference type="Gene3D" id="2.60.60.30">
    <property type="entry name" value="sav2460 like domains"/>
    <property type="match status" value="1"/>
</dbReference>
<comment type="caution">
    <text evidence="4">The sequence shown here is derived from an EMBL/GenBank/DDBJ whole genome shotgun (WGS) entry which is preliminary data.</text>
</comment>
<accession>A0ABV3EUF1</accession>